<gene>
    <name evidence="1" type="ORF">Patl1_33843</name>
</gene>
<reference evidence="2" key="1">
    <citation type="journal article" date="2023" name="G3 (Bethesda)">
        <title>Genome assembly and association tests identify interacting loci associated with vigor, precocity, and sex in interspecific pistachio rootstocks.</title>
        <authorList>
            <person name="Palmer W."/>
            <person name="Jacygrad E."/>
            <person name="Sagayaradj S."/>
            <person name="Cavanaugh K."/>
            <person name="Han R."/>
            <person name="Bertier L."/>
            <person name="Beede B."/>
            <person name="Kafkas S."/>
            <person name="Golino D."/>
            <person name="Preece J."/>
            <person name="Michelmore R."/>
        </authorList>
    </citation>
    <scope>NUCLEOTIDE SEQUENCE [LARGE SCALE GENOMIC DNA]</scope>
</reference>
<evidence type="ECO:0000313" key="2">
    <source>
        <dbReference type="Proteomes" id="UP001164250"/>
    </source>
</evidence>
<comment type="caution">
    <text evidence="1">The sequence shown here is derived from an EMBL/GenBank/DDBJ whole genome shotgun (WGS) entry which is preliminary data.</text>
</comment>
<dbReference type="Proteomes" id="UP001164250">
    <property type="component" value="Chromosome 15"/>
</dbReference>
<evidence type="ECO:0000313" key="1">
    <source>
        <dbReference type="EMBL" id="KAJ0076325.1"/>
    </source>
</evidence>
<dbReference type="EMBL" id="CM047910">
    <property type="protein sequence ID" value="KAJ0076325.1"/>
    <property type="molecule type" value="Genomic_DNA"/>
</dbReference>
<protein>
    <submittedName>
        <fullName evidence="1">Uncharacterized protein</fullName>
    </submittedName>
</protein>
<proteinExistence type="predicted"/>
<accession>A0ACC0ZTK3</accession>
<organism evidence="1 2">
    <name type="scientific">Pistacia atlantica</name>
    <dbReference type="NCBI Taxonomy" id="434234"/>
    <lineage>
        <taxon>Eukaryota</taxon>
        <taxon>Viridiplantae</taxon>
        <taxon>Streptophyta</taxon>
        <taxon>Embryophyta</taxon>
        <taxon>Tracheophyta</taxon>
        <taxon>Spermatophyta</taxon>
        <taxon>Magnoliopsida</taxon>
        <taxon>eudicotyledons</taxon>
        <taxon>Gunneridae</taxon>
        <taxon>Pentapetalae</taxon>
        <taxon>rosids</taxon>
        <taxon>malvids</taxon>
        <taxon>Sapindales</taxon>
        <taxon>Anacardiaceae</taxon>
        <taxon>Pistacia</taxon>
    </lineage>
</organism>
<keyword evidence="2" id="KW-1185">Reference proteome</keyword>
<name>A0ACC0ZTK3_9ROSI</name>
<sequence length="309" mass="34945">MTGTYSCLSEVRDIVPCSVGLPNGDETMALKEGTVFLGKALILRHVLFVPNLKCNLISVSQLLDDSDLVMQITNKICAIQDRTSRKLIGAGERREGVYFFKGVASAHAYKAKGVGSSELWHMRMGHPSFKVLEIIPEVGSLGRNNNKACDICFRAKQTRETFPSSDSRAKECFELIHSDLWGPYRVPTACGSIYFLTIIDDFSRAVWIYLLNKKIEVAYVFKRLVAMIQRQFKKDVKVVRSDNGSEFLCLREYFDEHGILHQTSCVGTPQQNGQVERKHRHILNVARALRFQASLPIEFWGECVLTADY</sequence>